<dbReference type="PANTHER" id="PTHR18945">
    <property type="entry name" value="NEUROTRANSMITTER GATED ION CHANNEL"/>
    <property type="match status" value="1"/>
</dbReference>
<feature type="transmembrane region" description="Helical" evidence="11">
    <location>
        <begin position="386"/>
        <end position="404"/>
    </location>
</feature>
<reference evidence="15" key="1">
    <citation type="submission" date="2019-03" db="EMBL/GenBank/DDBJ databases">
        <title>Improved annotation for the trematode Fasciola hepatica.</title>
        <authorList>
            <person name="Choi Y.-J."/>
            <person name="Martin J."/>
            <person name="Mitreva M."/>
        </authorList>
    </citation>
    <scope>NUCLEOTIDE SEQUENCE [LARGE SCALE GENOMIC DNA]</scope>
</reference>
<evidence type="ECO:0000313" key="16">
    <source>
        <dbReference type="Proteomes" id="UP000230066"/>
    </source>
</evidence>
<evidence type="ECO:0000256" key="10">
    <source>
        <dbReference type="ARBA" id="ARBA00023303"/>
    </source>
</evidence>
<dbReference type="SUPFAM" id="SSF90112">
    <property type="entry name" value="Neurotransmitter-gated ion-channel transmembrane pore"/>
    <property type="match status" value="1"/>
</dbReference>
<dbReference type="Gene3D" id="1.20.58.390">
    <property type="entry name" value="Neurotransmitter-gated ion-channel transmembrane domain"/>
    <property type="match status" value="1"/>
</dbReference>
<dbReference type="GO" id="GO:0004888">
    <property type="term" value="F:transmembrane signaling receptor activity"/>
    <property type="evidence" value="ECO:0007669"/>
    <property type="project" value="InterPro"/>
</dbReference>
<feature type="domain" description="Neurotransmitter-gated ion-channel transmembrane" evidence="14">
    <location>
        <begin position="385"/>
        <end position="508"/>
    </location>
</feature>
<dbReference type="SUPFAM" id="SSF63712">
    <property type="entry name" value="Nicotinic receptor ligand binding domain-like"/>
    <property type="match status" value="1"/>
</dbReference>
<evidence type="ECO:0000256" key="4">
    <source>
        <dbReference type="ARBA" id="ARBA00022475"/>
    </source>
</evidence>
<gene>
    <name evidence="15" type="ORF">D915_001555</name>
</gene>
<feature type="transmembrane region" description="Helical" evidence="11">
    <location>
        <begin position="411"/>
        <end position="432"/>
    </location>
</feature>
<evidence type="ECO:0000256" key="9">
    <source>
        <dbReference type="ARBA" id="ARBA00023136"/>
    </source>
</evidence>
<comment type="caution">
    <text evidence="15">The sequence shown here is derived from an EMBL/GenBank/DDBJ whole genome shotgun (WGS) entry which is preliminary data.</text>
</comment>
<feature type="domain" description="Neurotransmitter-gated ion-channel ligand-binding" evidence="13">
    <location>
        <begin position="166"/>
        <end position="377"/>
    </location>
</feature>
<feature type="region of interest" description="Disordered" evidence="12">
    <location>
        <begin position="34"/>
        <end position="164"/>
    </location>
</feature>
<dbReference type="GO" id="GO:0005230">
    <property type="term" value="F:extracellular ligand-gated monoatomic ion channel activity"/>
    <property type="evidence" value="ECO:0007669"/>
    <property type="project" value="InterPro"/>
</dbReference>
<dbReference type="CDD" id="cd18987">
    <property type="entry name" value="LGIC_ECD_anion"/>
    <property type="match status" value="1"/>
</dbReference>
<evidence type="ECO:0000259" key="13">
    <source>
        <dbReference type="Pfam" id="PF02931"/>
    </source>
</evidence>
<accession>A0A2H1CRP9</accession>
<dbReference type="EMBL" id="JXXN02000358">
    <property type="protein sequence ID" value="THD27662.1"/>
    <property type="molecule type" value="Genomic_DNA"/>
</dbReference>
<keyword evidence="4" id="KW-1003">Cell membrane</keyword>
<dbReference type="InterPro" id="IPR006201">
    <property type="entry name" value="Neur_channel"/>
</dbReference>
<comment type="subcellular location">
    <subcellularLocation>
        <location evidence="2">Cell membrane</location>
    </subcellularLocation>
    <subcellularLocation>
        <location evidence="1">Membrane</location>
        <topology evidence="1">Multi-pass membrane protein</topology>
    </subcellularLocation>
</comment>
<keyword evidence="3 11" id="KW-0813">Transport</keyword>
<evidence type="ECO:0000256" key="2">
    <source>
        <dbReference type="ARBA" id="ARBA00004236"/>
    </source>
</evidence>
<feature type="transmembrane region" description="Helical" evidence="11">
    <location>
        <begin position="444"/>
        <end position="466"/>
    </location>
</feature>
<dbReference type="Pfam" id="PF02932">
    <property type="entry name" value="Neur_chan_memb"/>
    <property type="match status" value="1"/>
</dbReference>
<feature type="transmembrane region" description="Helical" evidence="11">
    <location>
        <begin position="553"/>
        <end position="572"/>
    </location>
</feature>
<dbReference type="InterPro" id="IPR038050">
    <property type="entry name" value="Neuro_actylchol_rec"/>
</dbReference>
<dbReference type="InterPro" id="IPR006028">
    <property type="entry name" value="GABAA/Glycine_rcpt"/>
</dbReference>
<organism evidence="15 16">
    <name type="scientific">Fasciola hepatica</name>
    <name type="common">Liver fluke</name>
    <dbReference type="NCBI Taxonomy" id="6192"/>
    <lineage>
        <taxon>Eukaryota</taxon>
        <taxon>Metazoa</taxon>
        <taxon>Spiralia</taxon>
        <taxon>Lophotrochozoa</taxon>
        <taxon>Platyhelminthes</taxon>
        <taxon>Trematoda</taxon>
        <taxon>Digenea</taxon>
        <taxon>Plagiorchiida</taxon>
        <taxon>Echinostomata</taxon>
        <taxon>Echinostomatoidea</taxon>
        <taxon>Fasciolidae</taxon>
        <taxon>Fasciola</taxon>
    </lineage>
</organism>
<proteinExistence type="inferred from homology"/>
<dbReference type="GO" id="GO:0005886">
    <property type="term" value="C:plasma membrane"/>
    <property type="evidence" value="ECO:0007669"/>
    <property type="project" value="UniProtKB-SubCell"/>
</dbReference>
<dbReference type="CDD" id="cd19049">
    <property type="entry name" value="LGIC_TM_anion"/>
    <property type="match status" value="1"/>
</dbReference>
<dbReference type="Proteomes" id="UP000230066">
    <property type="component" value="Unassembled WGS sequence"/>
</dbReference>
<dbReference type="Pfam" id="PF02931">
    <property type="entry name" value="Neur_chan_LBD"/>
    <property type="match status" value="1"/>
</dbReference>
<dbReference type="InterPro" id="IPR018000">
    <property type="entry name" value="Neurotransmitter_ion_chnl_CS"/>
</dbReference>
<evidence type="ECO:0000256" key="5">
    <source>
        <dbReference type="ARBA" id="ARBA00022692"/>
    </source>
</evidence>
<protein>
    <submittedName>
        <fullName evidence="15">Glycine receptor subunit beta</fullName>
    </submittedName>
</protein>
<evidence type="ECO:0000256" key="6">
    <source>
        <dbReference type="ARBA" id="ARBA00022729"/>
    </source>
</evidence>
<evidence type="ECO:0000313" key="15">
    <source>
        <dbReference type="EMBL" id="THD27662.1"/>
    </source>
</evidence>
<dbReference type="InterPro" id="IPR036734">
    <property type="entry name" value="Neur_chan_lig-bd_sf"/>
</dbReference>
<dbReference type="PRINTS" id="PR00252">
    <property type="entry name" value="NRIONCHANNEL"/>
</dbReference>
<evidence type="ECO:0000256" key="3">
    <source>
        <dbReference type="ARBA" id="ARBA00022448"/>
    </source>
</evidence>
<dbReference type="AlphaFoldDB" id="A0A2H1CRP9"/>
<comment type="similarity">
    <text evidence="11">Belongs to the ligand-gated ion channel (TC 1.A.9) family.</text>
</comment>
<keyword evidence="15" id="KW-0675">Receptor</keyword>
<keyword evidence="5 11" id="KW-0812">Transmembrane</keyword>
<keyword evidence="8 11" id="KW-0406">Ion transport</keyword>
<keyword evidence="9 11" id="KW-0472">Membrane</keyword>
<keyword evidence="7 11" id="KW-1133">Transmembrane helix</keyword>
<keyword evidence="10 11" id="KW-0407">Ion channel</keyword>
<sequence>MIRPYFVFTIHFLCIRGQLQDPVTYPTAPKASQHTFYRPAHPSDPAAYRQLNPVGSGGRSTAPRVALPSAQHPPAQPTQQQQQSGIYHPDSGLPAGVTFGDPELNQQLHHQVPPNGGYEMPYIPRPLPPSSQPLSEANSDPSTIPNRTVVSQKPERKSGAKSAMRDQIVSLIMDKYRSYERPPTGANATHVTVFMKILAIFSIDVRTMDYYVDMLLRQTWKDRRLSWIEVPAFQNYTETLVSPKLKEQLWLPDLFFRNGKDGYLHKLTLPNYLLRVAPSGEVLYSQKITMRFSCQMHLQTFPMDTQKCMINIGSYGYTVSELKFLWRAEDPVELADALQLSEFETPKSFKTEDCSGNYSTSTGAYACLQAWFYLQRQLGSYLATTYIPNILIIMVSWLSFWVNVDSAPARVPLGLLSLLGILTQAISVSSTLPRVSYIKAIDVWMMFSIIFVIGVLVEYAVALTVLRKKQAETWHEDVKMIVHEELTRWCAVCQQQQLAQLQNSQGLTRGQLEFCEEMELLLTRQLINDRKEKTKPRRPPGLVESDIDNYSRFLFPACYILYNCFYWAYYLGLKHSP</sequence>
<evidence type="ECO:0000256" key="11">
    <source>
        <dbReference type="RuleBase" id="RU000687"/>
    </source>
</evidence>
<dbReference type="InterPro" id="IPR006029">
    <property type="entry name" value="Neurotrans-gated_channel_TM"/>
</dbReference>
<dbReference type="NCBIfam" id="TIGR00860">
    <property type="entry name" value="LIC"/>
    <property type="match status" value="1"/>
</dbReference>
<name>A0A2H1CRP9_FASHE</name>
<dbReference type="InterPro" id="IPR006202">
    <property type="entry name" value="Neur_chan_lig-bd"/>
</dbReference>
<feature type="compositionally biased region" description="Polar residues" evidence="12">
    <location>
        <begin position="136"/>
        <end position="151"/>
    </location>
</feature>
<feature type="compositionally biased region" description="Low complexity" evidence="12">
    <location>
        <begin position="68"/>
        <end position="84"/>
    </location>
</feature>
<keyword evidence="16" id="KW-1185">Reference proteome</keyword>
<evidence type="ECO:0000256" key="8">
    <source>
        <dbReference type="ARBA" id="ARBA00023065"/>
    </source>
</evidence>
<dbReference type="PRINTS" id="PR00253">
    <property type="entry name" value="GABAARECEPTR"/>
</dbReference>
<dbReference type="PROSITE" id="PS00236">
    <property type="entry name" value="NEUROTR_ION_CHANNEL"/>
    <property type="match status" value="1"/>
</dbReference>
<evidence type="ECO:0000259" key="14">
    <source>
        <dbReference type="Pfam" id="PF02932"/>
    </source>
</evidence>
<dbReference type="Gene3D" id="2.70.170.10">
    <property type="entry name" value="Neurotransmitter-gated ion-channel ligand-binding domain"/>
    <property type="match status" value="1"/>
</dbReference>
<keyword evidence="6" id="KW-0732">Signal</keyword>
<evidence type="ECO:0000256" key="12">
    <source>
        <dbReference type="SAM" id="MobiDB-lite"/>
    </source>
</evidence>
<evidence type="ECO:0000256" key="1">
    <source>
        <dbReference type="ARBA" id="ARBA00004141"/>
    </source>
</evidence>
<evidence type="ECO:0000256" key="7">
    <source>
        <dbReference type="ARBA" id="ARBA00022989"/>
    </source>
</evidence>
<dbReference type="InterPro" id="IPR036719">
    <property type="entry name" value="Neuro-gated_channel_TM_sf"/>
</dbReference>